<evidence type="ECO:0000313" key="1">
    <source>
        <dbReference type="EMBL" id="PSK96173.1"/>
    </source>
</evidence>
<gene>
    <name evidence="1" type="ORF">CLV63_11255</name>
</gene>
<evidence type="ECO:0000313" key="2">
    <source>
        <dbReference type="Proteomes" id="UP000240542"/>
    </source>
</evidence>
<sequence>MVAEARRRDLLLRSTADETGLGLTPVLTCEHADLDAIADRVCAAVEACIEAPPPRVRLGPGRR</sequence>
<name>A0A2P8DG35_9ACTN</name>
<dbReference type="AlphaFoldDB" id="A0A2P8DG35"/>
<comment type="caution">
    <text evidence="1">The sequence shown here is derived from an EMBL/GenBank/DDBJ whole genome shotgun (WGS) entry which is preliminary data.</text>
</comment>
<protein>
    <submittedName>
        <fullName evidence="1">Uncharacterized protein</fullName>
    </submittedName>
</protein>
<dbReference type="RefSeq" id="WP_106584141.1">
    <property type="nucleotide sequence ID" value="NZ_PYGA01000012.1"/>
</dbReference>
<organism evidence="1 2">
    <name type="scientific">Murinocardiopsis flavida</name>
    <dbReference type="NCBI Taxonomy" id="645275"/>
    <lineage>
        <taxon>Bacteria</taxon>
        <taxon>Bacillati</taxon>
        <taxon>Actinomycetota</taxon>
        <taxon>Actinomycetes</taxon>
        <taxon>Streptosporangiales</taxon>
        <taxon>Nocardiopsidaceae</taxon>
        <taxon>Murinocardiopsis</taxon>
    </lineage>
</organism>
<proteinExistence type="predicted"/>
<reference evidence="1 2" key="1">
    <citation type="submission" date="2018-03" db="EMBL/GenBank/DDBJ databases">
        <title>Genomic Encyclopedia of Archaeal and Bacterial Type Strains, Phase II (KMG-II): from individual species to whole genera.</title>
        <authorList>
            <person name="Goeker M."/>
        </authorList>
    </citation>
    <scope>NUCLEOTIDE SEQUENCE [LARGE SCALE GENOMIC DNA]</scope>
    <source>
        <strain evidence="1 2">DSM 45312</strain>
    </source>
</reference>
<keyword evidence="2" id="KW-1185">Reference proteome</keyword>
<dbReference type="EMBL" id="PYGA01000012">
    <property type="protein sequence ID" value="PSK96173.1"/>
    <property type="molecule type" value="Genomic_DNA"/>
</dbReference>
<accession>A0A2P8DG35</accession>
<dbReference type="Proteomes" id="UP000240542">
    <property type="component" value="Unassembled WGS sequence"/>
</dbReference>